<dbReference type="RefSeq" id="XP_022480214.1">
    <property type="nucleotide sequence ID" value="XM_022613115.1"/>
</dbReference>
<feature type="signal peptide" evidence="1">
    <location>
        <begin position="1"/>
        <end position="19"/>
    </location>
</feature>
<reference evidence="2 3" key="1">
    <citation type="submission" date="2016-09" db="EMBL/GenBank/DDBJ databases">
        <authorList>
            <person name="Capua I."/>
            <person name="De Benedictis P."/>
            <person name="Joannis T."/>
            <person name="Lombin L.H."/>
            <person name="Cattoli G."/>
        </authorList>
    </citation>
    <scope>NUCLEOTIDE SEQUENCE [LARGE SCALE GENOMIC DNA]</scope>
    <source>
        <strain evidence="2 3">IMI 309357</strain>
    </source>
</reference>
<sequence>MKTIISCILMAIMFAMVQAQQADIQCRCRTHISNSVVETGGQKLCGQKGGILSSNSQLCTNLSQSFTDTDCQAFGDSFFATCGMARSPVKRGIYKREVTPIQTKPERGWQWGGREPVHLQLVSRRPIPDRFSKA</sequence>
<proteinExistence type="predicted"/>
<gene>
    <name evidence="2" type="ORF">CORC01_01460</name>
</gene>
<accession>A0A1G4BP70</accession>
<keyword evidence="1" id="KW-0732">Signal</keyword>
<evidence type="ECO:0000256" key="1">
    <source>
        <dbReference type="SAM" id="SignalP"/>
    </source>
</evidence>
<name>A0A1G4BP70_9PEZI</name>
<organism evidence="2 3">
    <name type="scientific">Colletotrichum orchidophilum</name>
    <dbReference type="NCBI Taxonomy" id="1209926"/>
    <lineage>
        <taxon>Eukaryota</taxon>
        <taxon>Fungi</taxon>
        <taxon>Dikarya</taxon>
        <taxon>Ascomycota</taxon>
        <taxon>Pezizomycotina</taxon>
        <taxon>Sordariomycetes</taxon>
        <taxon>Hypocreomycetidae</taxon>
        <taxon>Glomerellales</taxon>
        <taxon>Glomerellaceae</taxon>
        <taxon>Colletotrichum</taxon>
    </lineage>
</organism>
<comment type="caution">
    <text evidence="2">The sequence shown here is derived from an EMBL/GenBank/DDBJ whole genome shotgun (WGS) entry which is preliminary data.</text>
</comment>
<dbReference type="OrthoDB" id="4796176at2759"/>
<dbReference type="GeneID" id="34554625"/>
<keyword evidence="3" id="KW-1185">Reference proteome</keyword>
<feature type="chain" id="PRO_5009603158" evidence="1">
    <location>
        <begin position="20"/>
        <end position="134"/>
    </location>
</feature>
<dbReference type="EMBL" id="MJBS01000008">
    <property type="protein sequence ID" value="OHF03076.1"/>
    <property type="molecule type" value="Genomic_DNA"/>
</dbReference>
<evidence type="ECO:0000313" key="2">
    <source>
        <dbReference type="EMBL" id="OHF03076.1"/>
    </source>
</evidence>
<dbReference type="Proteomes" id="UP000176998">
    <property type="component" value="Unassembled WGS sequence"/>
</dbReference>
<dbReference type="AlphaFoldDB" id="A0A1G4BP70"/>
<protein>
    <submittedName>
        <fullName evidence="2">Uncharacterized protein</fullName>
    </submittedName>
</protein>
<evidence type="ECO:0000313" key="3">
    <source>
        <dbReference type="Proteomes" id="UP000176998"/>
    </source>
</evidence>